<dbReference type="InterPro" id="IPR046467">
    <property type="entry name" value="PHL_dom"/>
</dbReference>
<accession>A0A1U7ZN39</accession>
<feature type="region of interest" description="Disordered" evidence="1">
    <location>
        <begin position="516"/>
        <end position="562"/>
    </location>
</feature>
<feature type="compositionally biased region" description="Low complexity" evidence="1">
    <location>
        <begin position="1204"/>
        <end position="1221"/>
    </location>
</feature>
<dbReference type="KEGG" id="nnu:104591989"/>
<evidence type="ECO:0000313" key="2">
    <source>
        <dbReference type="Proteomes" id="UP000189703"/>
    </source>
</evidence>
<reference evidence="3" key="1">
    <citation type="submission" date="2025-08" db="UniProtKB">
        <authorList>
            <consortium name="RefSeq"/>
        </authorList>
    </citation>
    <scope>IDENTIFICATION</scope>
</reference>
<feature type="region of interest" description="Disordered" evidence="1">
    <location>
        <begin position="1"/>
        <end position="54"/>
    </location>
</feature>
<dbReference type="Pfam" id="PF12090">
    <property type="entry name" value="Spt20_SEP"/>
    <property type="match status" value="1"/>
</dbReference>
<evidence type="ECO:0000313" key="3">
    <source>
        <dbReference type="RefSeq" id="XP_010249461.1"/>
    </source>
</evidence>
<feature type="compositionally biased region" description="Basic and acidic residues" evidence="1">
    <location>
        <begin position="521"/>
        <end position="534"/>
    </location>
</feature>
<dbReference type="GO" id="GO:0006357">
    <property type="term" value="P:regulation of transcription by RNA polymerase II"/>
    <property type="evidence" value="ECO:0000318"/>
    <property type="project" value="GO_Central"/>
</dbReference>
<feature type="compositionally biased region" description="Basic and acidic residues" evidence="1">
    <location>
        <begin position="20"/>
        <end position="29"/>
    </location>
</feature>
<feature type="region of interest" description="Disordered" evidence="1">
    <location>
        <begin position="1200"/>
        <end position="1225"/>
    </location>
</feature>
<keyword evidence="2" id="KW-1185">Reference proteome</keyword>
<dbReference type="Proteomes" id="UP000189703">
    <property type="component" value="Unplaced"/>
</dbReference>
<dbReference type="GeneID" id="104591989"/>
<organism evidence="2 3">
    <name type="scientific">Nelumbo nucifera</name>
    <name type="common">Sacred lotus</name>
    <dbReference type="NCBI Taxonomy" id="4432"/>
    <lineage>
        <taxon>Eukaryota</taxon>
        <taxon>Viridiplantae</taxon>
        <taxon>Streptophyta</taxon>
        <taxon>Embryophyta</taxon>
        <taxon>Tracheophyta</taxon>
        <taxon>Spermatophyta</taxon>
        <taxon>Magnoliopsida</taxon>
        <taxon>Proteales</taxon>
        <taxon>Nelumbonaceae</taxon>
        <taxon>Nelumbo</taxon>
    </lineage>
</organism>
<dbReference type="STRING" id="4432.A0A1U7ZN39"/>
<dbReference type="RefSeq" id="XP_010249461.1">
    <property type="nucleotide sequence ID" value="XM_010251159.2"/>
</dbReference>
<gene>
    <name evidence="3" type="primary">LOC104591989</name>
</gene>
<sequence>MGVSFKVAKAGTRYRPRPAQVDEREDSSKEQPTTHGDAYESLRPKPKDDSREGDDFAEFSNSLAKSELNPVSQDLEVSFSLNLLPDGFSVGRPTQGGILPLFQDVAKQLHPYDRASETLFSAIEHGQLPGDILDDLPCKYVNGAILCEVRDYRKCIPRQRDSAREKHPVIHKVRLQMCMENVVQDILSISNDTWTYKDLLEVESHILKALQPQLCLEPTPSLDRLYETQAPKRLNLGLMDGRTRRKPNCLQAAYLVPNNICNGSNIISTEFENLNSNPNLAVQDLKGCSQQIIPSGFPNEQQKGIFRETLEQAIPIASGGNYQVAVNFSRPFSRAMMVPSNSVCIPEQHLSGSCSNQKDPGRLLLTKRVRGEGQLVQQSNLKRSKQEHLNLVQQQFSGNHMGIILGSNNEIGKIGPTRLSSQKQCQRSTSGSTQTIQEGIPKLQAKMPSYIDQREVQYSVNEEPAETSKFYKTELGKIIDEQHVTDGGKDQSNHQKTQMHQLSNFMRANIPTSMQQNHMGQHIDKDPSREDVTQKKRSLQSPQVSAEGVVHSPGPSRSGEFSSISMGVPCSTSATNANVGLHKDKATSISSTCVGPASLNFGHSDFLLRDDQSLLLTKRKSNSLPKTQNMGGIGSPASVGATNAFNANSPSVGTFHAALPSGTLGDPVLERFLKIDMLVQRYHLNHKKKKFDQFLERRLPFHISQVLVEELSKFGVTTNLIDTGAGKISMSNCFQGCSKTRIMRFVHPGQTYQGNGISVVLHESWNKLQMSEKSEDRIVEACVTYGDEEDSNSISFPQYYGFTLPNNHSADLFAFQFSSLMRREGYQLMDDKIEPNSINTSSSQQSIVVTSATPVDGTDERPSLAPISCQSPCLIIPMSSDMPTLNTLQMTPQNILAGGSLLPAGNSSATLQHSAGYLSKLQQLDTTAYMTTMSQQQQQPWIRRSSPLIGRNSNPSRNTNLPMADQMINSPANLQLHLRLRQRQQYQQQSIMQKKMMGGLGATTGMVNPGMIRLGGFTPGIGNLAGLGSMTNVMGMAGAISAPFGANVPMLGNNSRGNRASSFSNKNQQLLFSGISHPPVSVLTKLAQGQERTILSGMSIQGNSFDGVDEMIRASMMNGGSIHATSKSAMSHLQHAGMVQMHTPRFISTTFNMNNQESRQQMQQQVQPLLWQQEQLQEMGSVPQPRQTTILVAEQVGSPLTHASPQQISQQTQMSPQQLSSGPTPRQVRIENIVVGPGSPQLSSQTHGSVGSITSSPMELQGATTIHNGAPNTGAMGGE</sequence>
<name>A0A1U7ZN39_NELNU</name>
<dbReference type="OMA" id="GHIRNIQ"/>
<dbReference type="GO" id="GO:0000124">
    <property type="term" value="C:SAGA complex"/>
    <property type="evidence" value="ECO:0000318"/>
    <property type="project" value="GO_Central"/>
</dbReference>
<dbReference type="Pfam" id="PF20474">
    <property type="entry name" value="PHL"/>
    <property type="match status" value="1"/>
</dbReference>
<protein>
    <submittedName>
        <fullName evidence="3">Uncharacterized protein LOC104591989</fullName>
    </submittedName>
</protein>
<proteinExistence type="predicted"/>
<dbReference type="OrthoDB" id="1932706at2759"/>
<evidence type="ECO:0000256" key="1">
    <source>
        <dbReference type="SAM" id="MobiDB-lite"/>
    </source>
</evidence>
<dbReference type="PANTHER" id="PTHR13526:SF8">
    <property type="entry name" value="TRANSCRIPTION FACTOR SPT20 HOMOLOG"/>
    <property type="match status" value="1"/>
</dbReference>
<dbReference type="GO" id="GO:0003712">
    <property type="term" value="F:transcription coregulator activity"/>
    <property type="evidence" value="ECO:0000318"/>
    <property type="project" value="GO_Central"/>
</dbReference>
<dbReference type="eggNOG" id="ENOG502QPW5">
    <property type="taxonomic scope" value="Eukaryota"/>
</dbReference>
<dbReference type="InterPro" id="IPR046468">
    <property type="entry name" value="Spt20-like_SEP"/>
</dbReference>
<dbReference type="PANTHER" id="PTHR13526">
    <property type="entry name" value="TRANSCRIPTION FACTOR SPT20 HOMOLOG"/>
    <property type="match status" value="1"/>
</dbReference>
<dbReference type="AlphaFoldDB" id="A0A1U7ZN39"/>
<dbReference type="InterPro" id="IPR021950">
    <property type="entry name" value="Spt20"/>
</dbReference>
<feature type="compositionally biased region" description="Basic and acidic residues" evidence="1">
    <location>
        <begin position="37"/>
        <end position="54"/>
    </location>
</feature>